<dbReference type="Gene3D" id="3.30.470.10">
    <property type="match status" value="1"/>
</dbReference>
<name>A0A0C9QDS1_9HYME</name>
<gene>
    <name evidence="4" type="primary">Bcat1_1</name>
    <name evidence="4" type="ORF">g.36563</name>
</gene>
<sequence length="141" mass="16399">MVHAMRKLLVRGSLLKQIHKNVRYSSSLKILDQEVLQGELEAERSFKYSDIAVRLAPPHLLQPKPNVSDLRFGKYFTDHMFKVYYHEALGGWQTPEITPLENLVFHPAAKVLHYAIEVSRTKQSKKMENTNFLSQFCNKRS</sequence>
<dbReference type="InterPro" id="IPR043131">
    <property type="entry name" value="BCAT-like_N"/>
</dbReference>
<evidence type="ECO:0000256" key="2">
    <source>
        <dbReference type="ARBA" id="ARBA00009320"/>
    </source>
</evidence>
<comment type="cofactor">
    <cofactor evidence="1">
        <name>pyridoxal 5'-phosphate</name>
        <dbReference type="ChEBI" id="CHEBI:597326"/>
    </cofactor>
</comment>
<dbReference type="GO" id="GO:0009099">
    <property type="term" value="P:L-valine biosynthetic process"/>
    <property type="evidence" value="ECO:0007669"/>
    <property type="project" value="TreeGrafter"/>
</dbReference>
<dbReference type="InterPro" id="IPR005786">
    <property type="entry name" value="B_amino_transII"/>
</dbReference>
<dbReference type="GO" id="GO:0004084">
    <property type="term" value="F:branched-chain-amino-acid transaminase activity"/>
    <property type="evidence" value="ECO:0007669"/>
    <property type="project" value="InterPro"/>
</dbReference>
<dbReference type="PANTHER" id="PTHR11825:SF44">
    <property type="entry name" value="BRANCHED-CHAIN-AMINO-ACID AMINOTRANSFERASE"/>
    <property type="match status" value="1"/>
</dbReference>
<dbReference type="GO" id="GO:0009098">
    <property type="term" value="P:L-leucine biosynthetic process"/>
    <property type="evidence" value="ECO:0007669"/>
    <property type="project" value="TreeGrafter"/>
</dbReference>
<dbReference type="AlphaFoldDB" id="A0A0C9QDS1"/>
<dbReference type="SUPFAM" id="SSF56752">
    <property type="entry name" value="D-aminoacid aminotransferase-like PLP-dependent enzymes"/>
    <property type="match status" value="1"/>
</dbReference>
<accession>A0A0C9QDS1</accession>
<evidence type="ECO:0000256" key="3">
    <source>
        <dbReference type="ARBA" id="ARBA00022898"/>
    </source>
</evidence>
<comment type="similarity">
    <text evidence="2">Belongs to the class-IV pyridoxal-phosphate-dependent aminotransferase family.</text>
</comment>
<keyword evidence="3" id="KW-0663">Pyridoxal phosphate</keyword>
<organism evidence="4">
    <name type="scientific">Fopius arisanus</name>
    <dbReference type="NCBI Taxonomy" id="64838"/>
    <lineage>
        <taxon>Eukaryota</taxon>
        <taxon>Metazoa</taxon>
        <taxon>Ecdysozoa</taxon>
        <taxon>Arthropoda</taxon>
        <taxon>Hexapoda</taxon>
        <taxon>Insecta</taxon>
        <taxon>Pterygota</taxon>
        <taxon>Neoptera</taxon>
        <taxon>Endopterygota</taxon>
        <taxon>Hymenoptera</taxon>
        <taxon>Apocrita</taxon>
        <taxon>Ichneumonoidea</taxon>
        <taxon>Braconidae</taxon>
        <taxon>Opiinae</taxon>
        <taxon>Fopius</taxon>
    </lineage>
</organism>
<evidence type="ECO:0000256" key="1">
    <source>
        <dbReference type="ARBA" id="ARBA00001933"/>
    </source>
</evidence>
<dbReference type="PANTHER" id="PTHR11825">
    <property type="entry name" value="SUBGROUP IIII AMINOTRANSFERASE"/>
    <property type="match status" value="1"/>
</dbReference>
<protein>
    <submittedName>
        <fullName evidence="4">Bcat1_1 protein</fullName>
    </submittedName>
</protein>
<evidence type="ECO:0000313" key="4">
    <source>
        <dbReference type="EMBL" id="JAG71241.1"/>
    </source>
</evidence>
<dbReference type="InterPro" id="IPR036038">
    <property type="entry name" value="Aminotransferase-like"/>
</dbReference>
<reference evidence="4" key="1">
    <citation type="submission" date="2015-01" db="EMBL/GenBank/DDBJ databases">
        <title>Transcriptome Assembly of Fopius arisanus.</title>
        <authorList>
            <person name="Geib S."/>
        </authorList>
    </citation>
    <scope>NUCLEOTIDE SEQUENCE</scope>
</reference>
<dbReference type="GO" id="GO:0005739">
    <property type="term" value="C:mitochondrion"/>
    <property type="evidence" value="ECO:0007669"/>
    <property type="project" value="TreeGrafter"/>
</dbReference>
<dbReference type="EMBL" id="GBYB01001474">
    <property type="protein sequence ID" value="JAG71241.1"/>
    <property type="molecule type" value="Transcribed_RNA"/>
</dbReference>
<proteinExistence type="inferred from homology"/>